<feature type="domain" description="NYN" evidence="1">
    <location>
        <begin position="5"/>
        <end position="155"/>
    </location>
</feature>
<dbReference type="Gene3D" id="3.40.50.1010">
    <property type="entry name" value="5'-nuclease"/>
    <property type="match status" value="1"/>
</dbReference>
<evidence type="ECO:0000259" key="1">
    <source>
        <dbReference type="Pfam" id="PF01936"/>
    </source>
</evidence>
<dbReference type="PANTHER" id="PTHR35458:SF8">
    <property type="entry name" value="SLR0650 PROTEIN"/>
    <property type="match status" value="1"/>
</dbReference>
<dbReference type="GO" id="GO:0004540">
    <property type="term" value="F:RNA nuclease activity"/>
    <property type="evidence" value="ECO:0007669"/>
    <property type="project" value="InterPro"/>
</dbReference>
<protein>
    <submittedName>
        <fullName evidence="2">RtsE</fullName>
    </submittedName>
</protein>
<accession>A0A0G1YDA8</accession>
<dbReference type="Pfam" id="PF01936">
    <property type="entry name" value="NYN"/>
    <property type="match status" value="1"/>
</dbReference>
<comment type="caution">
    <text evidence="2">The sequence shown here is derived from an EMBL/GenBank/DDBJ whole genome shotgun (WGS) entry which is preliminary data.</text>
</comment>
<gene>
    <name evidence="2" type="ORF">UY48_C0006G0020</name>
</gene>
<name>A0A0G1YDA8_9BACT</name>
<reference evidence="2 3" key="1">
    <citation type="journal article" date="2015" name="Nature">
        <title>rRNA introns, odd ribosomes, and small enigmatic genomes across a large radiation of phyla.</title>
        <authorList>
            <person name="Brown C.T."/>
            <person name="Hug L.A."/>
            <person name="Thomas B.C."/>
            <person name="Sharon I."/>
            <person name="Castelle C.J."/>
            <person name="Singh A."/>
            <person name="Wilkins M.J."/>
            <person name="Williams K.H."/>
            <person name="Banfield J.F."/>
        </authorList>
    </citation>
    <scope>NUCLEOTIDE SEQUENCE [LARGE SCALE GENOMIC DNA]</scope>
</reference>
<dbReference type="InterPro" id="IPR047140">
    <property type="entry name" value="LabA"/>
</dbReference>
<proteinExistence type="predicted"/>
<evidence type="ECO:0000313" key="2">
    <source>
        <dbReference type="EMBL" id="KKW12967.1"/>
    </source>
</evidence>
<evidence type="ECO:0000313" key="3">
    <source>
        <dbReference type="Proteomes" id="UP000034588"/>
    </source>
</evidence>
<dbReference type="PANTHER" id="PTHR35458">
    <property type="entry name" value="SLR0755 PROTEIN"/>
    <property type="match status" value="1"/>
</dbReference>
<dbReference type="AlphaFoldDB" id="A0A0G1YDA8"/>
<sequence length="166" mass="18650">MQNARVLVFVDGANIMAQAQDFSRRPNFRTLIDSCVGHNFLVDAYVYLPLPHTNGEGVLRFHDHLRSMGLQVVAKRAKMLPDGTTKCDMDMELGMDAMELCQDIKPDMMVLASGDGDFAPLIQRIRRRGIVTAVASCHGSLANELRLVSQNFVDLTKWRESQKENQ</sequence>
<organism evidence="2 3">
    <name type="scientific">Candidatus Gottesmanbacteria bacterium GW2011_GWB1_49_7</name>
    <dbReference type="NCBI Taxonomy" id="1618448"/>
    <lineage>
        <taxon>Bacteria</taxon>
        <taxon>Candidatus Gottesmaniibacteriota</taxon>
    </lineage>
</organism>
<dbReference type="Proteomes" id="UP000034588">
    <property type="component" value="Unassembled WGS sequence"/>
</dbReference>
<dbReference type="EMBL" id="LCQD01000006">
    <property type="protein sequence ID" value="KKW12967.1"/>
    <property type="molecule type" value="Genomic_DNA"/>
</dbReference>
<dbReference type="InterPro" id="IPR021139">
    <property type="entry name" value="NYN"/>
</dbReference>
<dbReference type="CDD" id="cd10911">
    <property type="entry name" value="PIN_LabA"/>
    <property type="match status" value="1"/>
</dbReference>